<feature type="compositionally biased region" description="Acidic residues" evidence="1">
    <location>
        <begin position="1046"/>
        <end position="1062"/>
    </location>
</feature>
<gene>
    <name evidence="2" type="ORF">GCM10023156_29000</name>
</gene>
<reference evidence="3" key="1">
    <citation type="journal article" date="2019" name="Int. J. Syst. Evol. Microbiol.">
        <title>The Global Catalogue of Microorganisms (GCM) 10K type strain sequencing project: providing services to taxonomists for standard genome sequencing and annotation.</title>
        <authorList>
            <consortium name="The Broad Institute Genomics Platform"/>
            <consortium name="The Broad Institute Genome Sequencing Center for Infectious Disease"/>
            <person name="Wu L."/>
            <person name="Ma J."/>
        </authorList>
    </citation>
    <scope>NUCLEOTIDE SEQUENCE [LARGE SCALE GENOMIC DNA]</scope>
    <source>
        <strain evidence="3">JCM 17759</strain>
    </source>
</reference>
<evidence type="ECO:0000313" key="2">
    <source>
        <dbReference type="EMBL" id="GAA4455268.1"/>
    </source>
</evidence>
<accession>A0ABP8MV00</accession>
<proteinExistence type="predicted"/>
<evidence type="ECO:0000256" key="1">
    <source>
        <dbReference type="SAM" id="MobiDB-lite"/>
    </source>
</evidence>
<protein>
    <submittedName>
        <fullName evidence="2">Uncharacterized protein</fullName>
    </submittedName>
</protein>
<organism evidence="2 3">
    <name type="scientific">Novipirellula rosea</name>
    <dbReference type="NCBI Taxonomy" id="1031540"/>
    <lineage>
        <taxon>Bacteria</taxon>
        <taxon>Pseudomonadati</taxon>
        <taxon>Planctomycetota</taxon>
        <taxon>Planctomycetia</taxon>
        <taxon>Pirellulales</taxon>
        <taxon>Pirellulaceae</taxon>
        <taxon>Novipirellula</taxon>
    </lineage>
</organism>
<comment type="caution">
    <text evidence="2">The sequence shown here is derived from an EMBL/GenBank/DDBJ whole genome shotgun (WGS) entry which is preliminary data.</text>
</comment>
<keyword evidence="3" id="KW-1185">Reference proteome</keyword>
<feature type="compositionally biased region" description="Basic and acidic residues" evidence="1">
    <location>
        <begin position="1092"/>
        <end position="1103"/>
    </location>
</feature>
<dbReference type="EMBL" id="BAABGA010000035">
    <property type="protein sequence ID" value="GAA4455268.1"/>
    <property type="molecule type" value="Genomic_DNA"/>
</dbReference>
<sequence length="1131" mass="118425">MGATTAPLPIRHARGYRPTLRPLEPRLVLNATAELSDLGELLITGTSAADTVQLQVTVDGSLQLRDEVNQIIPIANHPGNPNDPLAAAAVTSGQIVVRLGGGDDLFAAQLPSSLNVTVVDDEGSDTTELTLTDRGSIATATHRIDSESITLNQDSPVVSLTDDHLILTGNVLIGTVNADSVIDVGTGRFDVDGRVILLGSVDFVGSGGSVVLQDAVITSASDNVDLRFDLGTQPTATLVFGDTDASGGRLLSDLEFIDATTDALQNSSIEISGNLLVQNQSNAIDIGEVIDAENIHLETNNEVSLGLRNASLGRVTIEAGGDVFVSGTATVDDMFAIDAAGGDVVLGTFSLTTATVGDAVMIDDAASVTLGDIDSPDGNLLIGQSGLVQGDVTQADGTRLRINGLSIGTLGLIELSSSENVFAVAESIDANGNITLLDSANGLDVRQIRSGGGDIDLQSTATDFAILISGVIATSGGDVRITAGEQIRMRDTATIDAGGGSIQMDAAHDVTLGSLVTTNATENAVRIQSSAGAILDGGDTDLDIDANFGRVTIMAATGIGDGNPIEMRVAEFSAKVTDRGAIQIAEQDSVHLIELETFDGEIVVTAADSIVIDDERPEDQNGPFAVTSRLIAGGTDGRIRLDAGNEEGDRLRIGNGVGLVASQSSLGAVHLDAAAIEFGEQIEIRTGGDVGVARVFSPRPVLPADLTSPDPGGGNPDEMISDPSDAAFYDTSSVFTNRLSQALGNGGAGILTIGVGHVGEQGLTLNIDWGGAFERYQQVDGLAGGELHPIEHAYTEEDILESRLNGRASATAPLEVRFSVRHHESIIVTGNSVTQGAGSIEQVESGVISATDNDNPLRPDLGETIQQNTVADNATLLHLNGQAQFIIPSLTIPVAFFPVRNVIPEPETLEIFVRVEGTVDQINTGVQTSEASRGSAVIRDEYFQIRVISPDPEGEDLTPPKRLQDSILEGDNLKRLFSKLPDGRYVIEYVLGDGNERTIIQADVRNGEAIDLGDELDGGYLKLKMLDLIPEDTADPEQPDAKEGDAADDADQPAAEDQDDVSASDHRLGTAPTYEDTANRDAVNQDAAVKNTEVEKDEIDRSLRIRSGQPTASDDRLSKVARFARLARSQS</sequence>
<evidence type="ECO:0000313" key="3">
    <source>
        <dbReference type="Proteomes" id="UP001500840"/>
    </source>
</evidence>
<dbReference type="Proteomes" id="UP001500840">
    <property type="component" value="Unassembled WGS sequence"/>
</dbReference>
<feature type="region of interest" description="Disordered" evidence="1">
    <location>
        <begin position="1032"/>
        <end position="1116"/>
    </location>
</feature>
<name>A0ABP8MV00_9BACT</name>